<dbReference type="PROSITE" id="PS50053">
    <property type="entry name" value="UBIQUITIN_2"/>
    <property type="match status" value="1"/>
</dbReference>
<proteinExistence type="predicted"/>
<gene>
    <name evidence="3" type="ORF">OIDMADRAFT_177144</name>
</gene>
<feature type="domain" description="Ubiquitin-like" evidence="2">
    <location>
        <begin position="410"/>
        <end position="482"/>
    </location>
</feature>
<feature type="region of interest" description="Disordered" evidence="1">
    <location>
        <begin position="51"/>
        <end position="114"/>
    </location>
</feature>
<feature type="compositionally biased region" description="Polar residues" evidence="1">
    <location>
        <begin position="100"/>
        <end position="114"/>
    </location>
</feature>
<feature type="region of interest" description="Disordered" evidence="1">
    <location>
        <begin position="1"/>
        <end position="37"/>
    </location>
</feature>
<evidence type="ECO:0000313" key="4">
    <source>
        <dbReference type="Proteomes" id="UP000054321"/>
    </source>
</evidence>
<evidence type="ECO:0000313" key="3">
    <source>
        <dbReference type="EMBL" id="KIN04775.1"/>
    </source>
</evidence>
<keyword evidence="4" id="KW-1185">Reference proteome</keyword>
<feature type="compositionally biased region" description="Polar residues" evidence="1">
    <location>
        <begin position="132"/>
        <end position="143"/>
    </location>
</feature>
<dbReference type="SUPFAM" id="SSF54236">
    <property type="entry name" value="Ubiquitin-like"/>
    <property type="match status" value="1"/>
</dbReference>
<reference evidence="4" key="2">
    <citation type="submission" date="2015-01" db="EMBL/GenBank/DDBJ databases">
        <title>Evolutionary Origins and Diversification of the Mycorrhizal Mutualists.</title>
        <authorList>
            <consortium name="DOE Joint Genome Institute"/>
            <consortium name="Mycorrhizal Genomics Consortium"/>
            <person name="Kohler A."/>
            <person name="Kuo A."/>
            <person name="Nagy L.G."/>
            <person name="Floudas D."/>
            <person name="Copeland A."/>
            <person name="Barry K.W."/>
            <person name="Cichocki N."/>
            <person name="Veneault-Fourrey C."/>
            <person name="LaButti K."/>
            <person name="Lindquist E.A."/>
            <person name="Lipzen A."/>
            <person name="Lundell T."/>
            <person name="Morin E."/>
            <person name="Murat C."/>
            <person name="Riley R."/>
            <person name="Ohm R."/>
            <person name="Sun H."/>
            <person name="Tunlid A."/>
            <person name="Henrissat B."/>
            <person name="Grigoriev I.V."/>
            <person name="Hibbett D.S."/>
            <person name="Martin F."/>
        </authorList>
    </citation>
    <scope>NUCLEOTIDE SEQUENCE [LARGE SCALE GENOMIC DNA]</scope>
    <source>
        <strain evidence="4">Zn</strain>
    </source>
</reference>
<sequence>MADPFDEGPSKAAPAPPKKKSLFSNSSWSKPQEPEDGIEFFSRAKELYPIRVAEEERKRKKKVAKQTQERKRSTASAERKDSSTPELKRRRLSSEAVGGENSSDNSPSNQLLNDVFSSHSKLAYDTLPTDYVSRTRSPGSPVTHSARCGKGLNTKPEAAAKQKPISENYIALSDSEDVGRVVKSGADQAVILLDDDDDDDDIYVAERIISQFEEEDPQMSDEEFPELVQRARERERQKEQERLNTAMAFAGKNHVNELTVSAVDDVFQDINTPEVDPIVEILVTSYMEGTNPLLVRRRLNQRLKEVRLSWCDKQLLQGVPLPPQFRASVFLTWNGKRLFDASTCKHLGVKLGTDGKFSTEGDGFDDNGRLHFEAWTEDLFIAYQRQNQLQQDSAENEPEPELAQEPSGRIKLLLKARDMEPFRLRVKPTTSVEKMALAFRTDKNIPKEKEIALYFDGDRLDPALRVADSELDDMDTIEVHIR</sequence>
<dbReference type="AlphaFoldDB" id="A0A0C3HP39"/>
<dbReference type="EMBL" id="KN832872">
    <property type="protein sequence ID" value="KIN04775.1"/>
    <property type="molecule type" value="Genomic_DNA"/>
</dbReference>
<dbReference type="InterPro" id="IPR029071">
    <property type="entry name" value="Ubiquitin-like_domsf"/>
</dbReference>
<feature type="region of interest" description="Disordered" evidence="1">
    <location>
        <begin position="387"/>
        <end position="406"/>
    </location>
</feature>
<evidence type="ECO:0000259" key="2">
    <source>
        <dbReference type="PROSITE" id="PS50053"/>
    </source>
</evidence>
<feature type="region of interest" description="Disordered" evidence="1">
    <location>
        <begin position="129"/>
        <end position="160"/>
    </location>
</feature>
<dbReference type="Pfam" id="PF11976">
    <property type="entry name" value="Rad60-SLD"/>
    <property type="match status" value="1"/>
</dbReference>
<dbReference type="OrthoDB" id="3365399at2759"/>
<feature type="compositionally biased region" description="Basic and acidic residues" evidence="1">
    <location>
        <begin position="67"/>
        <end position="87"/>
    </location>
</feature>
<dbReference type="InterPro" id="IPR000626">
    <property type="entry name" value="Ubiquitin-like_dom"/>
</dbReference>
<dbReference type="InterPro" id="IPR022617">
    <property type="entry name" value="Rad60/SUMO-like_dom"/>
</dbReference>
<evidence type="ECO:0000256" key="1">
    <source>
        <dbReference type="SAM" id="MobiDB-lite"/>
    </source>
</evidence>
<dbReference type="HOGENOM" id="CLU_032739_0_0_1"/>
<dbReference type="InParanoid" id="A0A0C3HP39"/>
<dbReference type="Gene3D" id="3.10.20.90">
    <property type="entry name" value="Phosphatidylinositol 3-kinase Catalytic Subunit, Chain A, domain 1"/>
    <property type="match status" value="1"/>
</dbReference>
<name>A0A0C3HP39_OIDMZ</name>
<dbReference type="Proteomes" id="UP000054321">
    <property type="component" value="Unassembled WGS sequence"/>
</dbReference>
<reference evidence="3 4" key="1">
    <citation type="submission" date="2014-04" db="EMBL/GenBank/DDBJ databases">
        <authorList>
            <consortium name="DOE Joint Genome Institute"/>
            <person name="Kuo A."/>
            <person name="Martino E."/>
            <person name="Perotto S."/>
            <person name="Kohler A."/>
            <person name="Nagy L.G."/>
            <person name="Floudas D."/>
            <person name="Copeland A."/>
            <person name="Barry K.W."/>
            <person name="Cichocki N."/>
            <person name="Veneault-Fourrey C."/>
            <person name="LaButti K."/>
            <person name="Lindquist E.A."/>
            <person name="Lipzen A."/>
            <person name="Lundell T."/>
            <person name="Morin E."/>
            <person name="Murat C."/>
            <person name="Sun H."/>
            <person name="Tunlid A."/>
            <person name="Henrissat B."/>
            <person name="Grigoriev I.V."/>
            <person name="Hibbett D.S."/>
            <person name="Martin F."/>
            <person name="Nordberg H.P."/>
            <person name="Cantor M.N."/>
            <person name="Hua S.X."/>
        </authorList>
    </citation>
    <scope>NUCLEOTIDE SEQUENCE [LARGE SCALE GENOMIC DNA]</scope>
    <source>
        <strain evidence="3 4">Zn</strain>
    </source>
</reference>
<accession>A0A0C3HP39</accession>
<organism evidence="3 4">
    <name type="scientific">Oidiodendron maius (strain Zn)</name>
    <dbReference type="NCBI Taxonomy" id="913774"/>
    <lineage>
        <taxon>Eukaryota</taxon>
        <taxon>Fungi</taxon>
        <taxon>Dikarya</taxon>
        <taxon>Ascomycota</taxon>
        <taxon>Pezizomycotina</taxon>
        <taxon>Leotiomycetes</taxon>
        <taxon>Leotiomycetes incertae sedis</taxon>
        <taxon>Myxotrichaceae</taxon>
        <taxon>Oidiodendron</taxon>
    </lineage>
</organism>
<protein>
    <recommendedName>
        <fullName evidence="2">Ubiquitin-like domain-containing protein</fullName>
    </recommendedName>
</protein>